<dbReference type="RefSeq" id="WP_035258807.1">
    <property type="nucleotide sequence ID" value="NZ_JFKE01000003.1"/>
</dbReference>
<dbReference type="EMBL" id="JFKE01000003">
    <property type="protein sequence ID" value="KAJ56080.1"/>
    <property type="molecule type" value="Genomic_DNA"/>
</dbReference>
<dbReference type="InterPro" id="IPR003593">
    <property type="entry name" value="AAA+_ATPase"/>
</dbReference>
<dbReference type="Pfam" id="PF00005">
    <property type="entry name" value="ABC_tran"/>
    <property type="match status" value="1"/>
</dbReference>
<dbReference type="InterPro" id="IPR003439">
    <property type="entry name" value="ABC_transporter-like_ATP-bd"/>
</dbReference>
<evidence type="ECO:0000256" key="2">
    <source>
        <dbReference type="ARBA" id="ARBA00022741"/>
    </source>
</evidence>
<sequence>MTKGLQLNTLAVWHGTRQVASLDARIEPGQILSLMGPSGVGKSSLLAAITGTLDPALRCTGAVLLDGADITNTPAHLRRTGLLFQDDLLFPHMSVGANLAFGLPATLRSRLSRRERVDAALDEVGLSGFAPRDPATLSGGQRARVALMRVLLSEPRALLLDEAFGRLDATLRAQVRDLVFARARARNLPVLMVTHDAEDAQAAGGQVITLG</sequence>
<dbReference type="STRING" id="1454373.ACMU_09995"/>
<dbReference type="SUPFAM" id="SSF52540">
    <property type="entry name" value="P-loop containing nucleoside triphosphate hydrolases"/>
    <property type="match status" value="1"/>
</dbReference>
<dbReference type="GO" id="GO:0016887">
    <property type="term" value="F:ATP hydrolysis activity"/>
    <property type="evidence" value="ECO:0007669"/>
    <property type="project" value="InterPro"/>
</dbReference>
<keyword evidence="2" id="KW-0547">Nucleotide-binding</keyword>
<keyword evidence="3 5" id="KW-0067">ATP-binding</keyword>
<protein>
    <submittedName>
        <fullName evidence="5">ABC transporter ATP-binding protein</fullName>
    </submittedName>
</protein>
<dbReference type="Gene3D" id="3.40.50.300">
    <property type="entry name" value="P-loop containing nucleotide triphosphate hydrolases"/>
    <property type="match status" value="1"/>
</dbReference>
<evidence type="ECO:0000256" key="3">
    <source>
        <dbReference type="ARBA" id="ARBA00022840"/>
    </source>
</evidence>
<dbReference type="InterPro" id="IPR050093">
    <property type="entry name" value="ABC_SmlMolc_Importer"/>
</dbReference>
<dbReference type="OrthoDB" id="9802264at2"/>
<evidence type="ECO:0000313" key="5">
    <source>
        <dbReference type="EMBL" id="KAJ56080.1"/>
    </source>
</evidence>
<dbReference type="InterPro" id="IPR027417">
    <property type="entry name" value="P-loop_NTPase"/>
</dbReference>
<evidence type="ECO:0000313" key="6">
    <source>
        <dbReference type="Proteomes" id="UP000026249"/>
    </source>
</evidence>
<gene>
    <name evidence="5" type="ORF">ACMU_09995</name>
</gene>
<name>A0A037ZI02_9RHOB</name>
<dbReference type="PANTHER" id="PTHR42781">
    <property type="entry name" value="SPERMIDINE/PUTRESCINE IMPORT ATP-BINDING PROTEIN POTA"/>
    <property type="match status" value="1"/>
</dbReference>
<evidence type="ECO:0000259" key="4">
    <source>
        <dbReference type="PROSITE" id="PS50893"/>
    </source>
</evidence>
<dbReference type="SMART" id="SM00382">
    <property type="entry name" value="AAA"/>
    <property type="match status" value="1"/>
</dbReference>
<keyword evidence="1" id="KW-0813">Transport</keyword>
<dbReference type="PROSITE" id="PS50893">
    <property type="entry name" value="ABC_TRANSPORTER_2"/>
    <property type="match status" value="1"/>
</dbReference>
<keyword evidence="6" id="KW-1185">Reference proteome</keyword>
<comment type="caution">
    <text evidence="5">The sequence shown here is derived from an EMBL/GenBank/DDBJ whole genome shotgun (WGS) entry which is preliminary data.</text>
</comment>
<dbReference type="Proteomes" id="UP000026249">
    <property type="component" value="Unassembled WGS sequence"/>
</dbReference>
<dbReference type="GO" id="GO:0005524">
    <property type="term" value="F:ATP binding"/>
    <property type="evidence" value="ECO:0007669"/>
    <property type="project" value="UniProtKB-KW"/>
</dbReference>
<dbReference type="AlphaFoldDB" id="A0A037ZI02"/>
<dbReference type="PANTHER" id="PTHR42781:SF4">
    <property type="entry name" value="SPERMIDINE_PUTRESCINE IMPORT ATP-BINDING PROTEIN POTA"/>
    <property type="match status" value="1"/>
</dbReference>
<reference evidence="5 6" key="1">
    <citation type="submission" date="2014-03" db="EMBL/GenBank/DDBJ databases">
        <title>Draft Genome Sequence of Actibacterium mucosum KCTC 23349, a Marine Alphaproteobacterium with Complex Ionic Requirements Isolated from Mediterranean Seawater at Malvarrosa Beach, Valencia, Spain.</title>
        <authorList>
            <person name="Arahal D.R."/>
            <person name="Shao Z."/>
            <person name="Lai Q."/>
            <person name="Pujalte M.J."/>
        </authorList>
    </citation>
    <scope>NUCLEOTIDE SEQUENCE [LARGE SCALE GENOMIC DNA]</scope>
    <source>
        <strain evidence="5 6">KCTC 23349</strain>
    </source>
</reference>
<proteinExistence type="predicted"/>
<feature type="domain" description="ABC transporter" evidence="4">
    <location>
        <begin position="2"/>
        <end position="210"/>
    </location>
</feature>
<organism evidence="5 6">
    <name type="scientific">Actibacterium mucosum KCTC 23349</name>
    <dbReference type="NCBI Taxonomy" id="1454373"/>
    <lineage>
        <taxon>Bacteria</taxon>
        <taxon>Pseudomonadati</taxon>
        <taxon>Pseudomonadota</taxon>
        <taxon>Alphaproteobacteria</taxon>
        <taxon>Rhodobacterales</taxon>
        <taxon>Roseobacteraceae</taxon>
        <taxon>Actibacterium</taxon>
    </lineage>
</organism>
<accession>A0A037ZI02</accession>
<evidence type="ECO:0000256" key="1">
    <source>
        <dbReference type="ARBA" id="ARBA00022448"/>
    </source>
</evidence>